<dbReference type="Proteomes" id="UP000274756">
    <property type="component" value="Unassembled WGS sequence"/>
</dbReference>
<dbReference type="AlphaFoldDB" id="A0A0N4UKF7"/>
<dbReference type="GO" id="GO:0016887">
    <property type="term" value="F:ATP hydrolysis activity"/>
    <property type="evidence" value="ECO:0007669"/>
    <property type="project" value="InterPro"/>
</dbReference>
<comment type="similarity">
    <text evidence="8">Belongs to the ABC transporter superfamily. ABCB family. Heavy Metal importer (TC 3.A.1.210) subfamily.</text>
</comment>
<dbReference type="PANTHER" id="PTHR24221">
    <property type="entry name" value="ATP-BINDING CASSETTE SUB-FAMILY B"/>
    <property type="match status" value="1"/>
</dbReference>
<keyword evidence="7" id="KW-0472">Membrane</keyword>
<evidence type="ECO:0000256" key="8">
    <source>
        <dbReference type="ARBA" id="ARBA00024363"/>
    </source>
</evidence>
<keyword evidence="2" id="KW-0813">Transport</keyword>
<feature type="domain" description="ABC transporter" evidence="9">
    <location>
        <begin position="17"/>
        <end position="251"/>
    </location>
</feature>
<keyword evidence="4" id="KW-0547">Nucleotide-binding</keyword>
<dbReference type="InterPro" id="IPR003593">
    <property type="entry name" value="AAA+_ATPase"/>
</dbReference>
<dbReference type="InterPro" id="IPR039421">
    <property type="entry name" value="Type_1_exporter"/>
</dbReference>
<evidence type="ECO:0000256" key="3">
    <source>
        <dbReference type="ARBA" id="ARBA00022692"/>
    </source>
</evidence>
<evidence type="ECO:0000313" key="10">
    <source>
        <dbReference type="EMBL" id="VDN52299.1"/>
    </source>
</evidence>
<evidence type="ECO:0000313" key="12">
    <source>
        <dbReference type="Proteomes" id="UP000274756"/>
    </source>
</evidence>
<dbReference type="SMART" id="SM00382">
    <property type="entry name" value="AAA"/>
    <property type="match status" value="1"/>
</dbReference>
<evidence type="ECO:0000256" key="4">
    <source>
        <dbReference type="ARBA" id="ARBA00022741"/>
    </source>
</evidence>
<dbReference type="GO" id="GO:0005524">
    <property type="term" value="F:ATP binding"/>
    <property type="evidence" value="ECO:0007669"/>
    <property type="project" value="UniProtKB-KW"/>
</dbReference>
<accession>A0A0N4UKF7</accession>
<dbReference type="InterPro" id="IPR003439">
    <property type="entry name" value="ABC_transporter-like_ATP-bd"/>
</dbReference>
<reference evidence="10 12" key="2">
    <citation type="submission" date="2018-11" db="EMBL/GenBank/DDBJ databases">
        <authorList>
            <consortium name="Pathogen Informatics"/>
        </authorList>
    </citation>
    <scope>NUCLEOTIDE SEQUENCE [LARGE SCALE GENOMIC DNA]</scope>
</reference>
<dbReference type="GO" id="GO:0020037">
    <property type="term" value="F:heme binding"/>
    <property type="evidence" value="ECO:0007669"/>
    <property type="project" value="TreeGrafter"/>
</dbReference>
<gene>
    <name evidence="10" type="ORF">DME_LOCUS2272</name>
</gene>
<name>A0A0N4UKF7_DRAME</name>
<dbReference type="PANTHER" id="PTHR24221:SF654">
    <property type="entry name" value="ATP-BINDING CASSETTE SUB-FAMILY B MEMBER 6"/>
    <property type="match status" value="1"/>
</dbReference>
<evidence type="ECO:0000256" key="5">
    <source>
        <dbReference type="ARBA" id="ARBA00022840"/>
    </source>
</evidence>
<dbReference type="OrthoDB" id="6500128at2759"/>
<dbReference type="GO" id="GO:0015439">
    <property type="term" value="F:ABC-type heme transporter activity"/>
    <property type="evidence" value="ECO:0007669"/>
    <property type="project" value="TreeGrafter"/>
</dbReference>
<proteinExistence type="inferred from homology"/>
<dbReference type="EMBL" id="UYYG01000052">
    <property type="protein sequence ID" value="VDN52299.1"/>
    <property type="molecule type" value="Genomic_DNA"/>
</dbReference>
<keyword evidence="12" id="KW-1185">Reference proteome</keyword>
<dbReference type="InterPro" id="IPR017871">
    <property type="entry name" value="ABC_transporter-like_CS"/>
</dbReference>
<evidence type="ECO:0000256" key="2">
    <source>
        <dbReference type="ARBA" id="ARBA00022448"/>
    </source>
</evidence>
<dbReference type="FunFam" id="3.40.50.300:FF:000186">
    <property type="entry name" value="ATP-binding cassette sub-family B member 7, mitochondrial"/>
    <property type="match status" value="1"/>
</dbReference>
<dbReference type="InterPro" id="IPR027417">
    <property type="entry name" value="P-loop_NTPase"/>
</dbReference>
<evidence type="ECO:0000313" key="13">
    <source>
        <dbReference type="WBParaSite" id="DME_0000819601-mRNA-1"/>
    </source>
</evidence>
<keyword evidence="5" id="KW-0067">ATP-binding</keyword>
<evidence type="ECO:0000256" key="1">
    <source>
        <dbReference type="ARBA" id="ARBA00004141"/>
    </source>
</evidence>
<dbReference type="STRING" id="318479.A0A0N4UKF7"/>
<dbReference type="PROSITE" id="PS00211">
    <property type="entry name" value="ABC_TRANSPORTER_1"/>
    <property type="match status" value="1"/>
</dbReference>
<evidence type="ECO:0000256" key="7">
    <source>
        <dbReference type="ARBA" id="ARBA00023136"/>
    </source>
</evidence>
<dbReference type="SUPFAM" id="SSF52540">
    <property type="entry name" value="P-loop containing nucleoside triphosphate hydrolases"/>
    <property type="match status" value="1"/>
</dbReference>
<dbReference type="PROSITE" id="PS50893">
    <property type="entry name" value="ABC_TRANSPORTER_2"/>
    <property type="match status" value="1"/>
</dbReference>
<sequence>IVDKENALPLEPGNGSIIFKNVYFEYSPEKVVLRDVSFAVNRGQTIALVGPSGGGKSTIIRLLFRLFDVTDGQILFGGQDIRDIKLNSLRKHIGIVPQDTVLFNENIKFNIRYGDLHASDLEVVDAARAAEIHDKILSFPDGYNTIVGERGLKLSGGEKQRISIARMVLKKPQYILLDEATSALDTTTERSILKCLSNLSRGRTTIIVAHRLSTIVNADQIYVLDEGRIIENGTHIELLNKKGWYYDMWDAQSEEPK</sequence>
<reference evidence="13" key="1">
    <citation type="submission" date="2017-02" db="UniProtKB">
        <authorList>
            <consortium name="WormBaseParasite"/>
        </authorList>
    </citation>
    <scope>IDENTIFICATION</scope>
</reference>
<evidence type="ECO:0000256" key="6">
    <source>
        <dbReference type="ARBA" id="ARBA00022989"/>
    </source>
</evidence>
<dbReference type="CDD" id="cd03253">
    <property type="entry name" value="ABCC_ATM1_transporter"/>
    <property type="match status" value="1"/>
</dbReference>
<keyword evidence="6" id="KW-1133">Transmembrane helix</keyword>
<dbReference type="GO" id="GO:0005774">
    <property type="term" value="C:vacuolar membrane"/>
    <property type="evidence" value="ECO:0007669"/>
    <property type="project" value="TreeGrafter"/>
</dbReference>
<organism evidence="11 13">
    <name type="scientific">Dracunculus medinensis</name>
    <name type="common">Guinea worm</name>
    <dbReference type="NCBI Taxonomy" id="318479"/>
    <lineage>
        <taxon>Eukaryota</taxon>
        <taxon>Metazoa</taxon>
        <taxon>Ecdysozoa</taxon>
        <taxon>Nematoda</taxon>
        <taxon>Chromadorea</taxon>
        <taxon>Rhabditida</taxon>
        <taxon>Spirurina</taxon>
        <taxon>Dracunculoidea</taxon>
        <taxon>Dracunculidae</taxon>
        <taxon>Dracunculus</taxon>
    </lineage>
</organism>
<dbReference type="Proteomes" id="UP000038040">
    <property type="component" value="Unplaced"/>
</dbReference>
<evidence type="ECO:0000313" key="11">
    <source>
        <dbReference type="Proteomes" id="UP000038040"/>
    </source>
</evidence>
<dbReference type="Pfam" id="PF00005">
    <property type="entry name" value="ABC_tran"/>
    <property type="match status" value="1"/>
</dbReference>
<dbReference type="Gene3D" id="3.40.50.300">
    <property type="entry name" value="P-loop containing nucleotide triphosphate hydrolases"/>
    <property type="match status" value="1"/>
</dbReference>
<evidence type="ECO:0000259" key="9">
    <source>
        <dbReference type="PROSITE" id="PS50893"/>
    </source>
</evidence>
<protein>
    <submittedName>
        <fullName evidence="13">ABC transporter domain-containing protein</fullName>
    </submittedName>
</protein>
<comment type="subcellular location">
    <subcellularLocation>
        <location evidence="1">Membrane</location>
        <topology evidence="1">Multi-pass membrane protein</topology>
    </subcellularLocation>
</comment>
<keyword evidence="3" id="KW-0812">Transmembrane</keyword>
<dbReference type="WBParaSite" id="DME_0000819601-mRNA-1">
    <property type="protein sequence ID" value="DME_0000819601-mRNA-1"/>
    <property type="gene ID" value="DME_0000819601"/>
</dbReference>